<accession>A0ABY7D9M6</accession>
<evidence type="ECO:0000313" key="2">
    <source>
        <dbReference type="EMBL" id="WAQ93791.1"/>
    </source>
</evidence>
<feature type="compositionally biased region" description="Basic residues" evidence="1">
    <location>
        <begin position="15"/>
        <end position="24"/>
    </location>
</feature>
<dbReference type="EMBL" id="CP111012">
    <property type="protein sequence ID" value="WAQ93791.1"/>
    <property type="molecule type" value="Genomic_DNA"/>
</dbReference>
<evidence type="ECO:0008006" key="4">
    <source>
        <dbReference type="Google" id="ProtNLM"/>
    </source>
</evidence>
<protein>
    <recommendedName>
        <fullName evidence="4">Ribosomal protein L32</fullName>
    </recommendedName>
</protein>
<evidence type="ECO:0000256" key="1">
    <source>
        <dbReference type="SAM" id="MobiDB-lite"/>
    </source>
</evidence>
<keyword evidence="3" id="KW-1185">Reference proteome</keyword>
<name>A0ABY7D9M6_MYAAR</name>
<gene>
    <name evidence="2" type="ORF">MAR_006262</name>
</gene>
<organism evidence="2 3">
    <name type="scientific">Mya arenaria</name>
    <name type="common">Soft-shell clam</name>
    <dbReference type="NCBI Taxonomy" id="6604"/>
    <lineage>
        <taxon>Eukaryota</taxon>
        <taxon>Metazoa</taxon>
        <taxon>Spiralia</taxon>
        <taxon>Lophotrochozoa</taxon>
        <taxon>Mollusca</taxon>
        <taxon>Bivalvia</taxon>
        <taxon>Autobranchia</taxon>
        <taxon>Heteroconchia</taxon>
        <taxon>Euheterodonta</taxon>
        <taxon>Imparidentia</taxon>
        <taxon>Neoheterodontei</taxon>
        <taxon>Myida</taxon>
        <taxon>Myoidea</taxon>
        <taxon>Myidae</taxon>
        <taxon>Mya</taxon>
    </lineage>
</organism>
<dbReference type="Proteomes" id="UP001164746">
    <property type="component" value="Chromosome 1"/>
</dbReference>
<sequence>MAKKEQKRSSDKIPKSHWTRRRYKKSPIYKHSKMDYKGYTFGRLFAYFRSVSHSAINVCKTYSDADIARNLPTLSNSEQLPLASCDY</sequence>
<feature type="region of interest" description="Disordered" evidence="1">
    <location>
        <begin position="1"/>
        <end position="24"/>
    </location>
</feature>
<reference evidence="2" key="1">
    <citation type="submission" date="2022-11" db="EMBL/GenBank/DDBJ databases">
        <title>Centuries of genome instability and evolution in soft-shell clam transmissible cancer (bioRxiv).</title>
        <authorList>
            <person name="Hart S.F.M."/>
            <person name="Yonemitsu M.A."/>
            <person name="Giersch R.M."/>
            <person name="Beal B.F."/>
            <person name="Arriagada G."/>
            <person name="Davis B.W."/>
            <person name="Ostrander E.A."/>
            <person name="Goff S.P."/>
            <person name="Metzger M.J."/>
        </authorList>
    </citation>
    <scope>NUCLEOTIDE SEQUENCE</scope>
    <source>
        <strain evidence="2">MELC-2E11</strain>
        <tissue evidence="2">Siphon/mantle</tissue>
    </source>
</reference>
<proteinExistence type="predicted"/>
<evidence type="ECO:0000313" key="3">
    <source>
        <dbReference type="Proteomes" id="UP001164746"/>
    </source>
</evidence>